<reference evidence="14 15" key="1">
    <citation type="submission" date="2019-01" db="EMBL/GenBank/DDBJ databases">
        <title>Muriicola soli sp. nov., isolated from soil.</title>
        <authorList>
            <person name="Kang H.J."/>
            <person name="Kim S.B."/>
        </authorList>
    </citation>
    <scope>NUCLEOTIDE SEQUENCE [LARGE SCALE GENOMIC DNA]</scope>
    <source>
        <strain evidence="14 15">MMS17-SY002</strain>
    </source>
</reference>
<feature type="transmembrane region" description="Helical" evidence="12">
    <location>
        <begin position="232"/>
        <end position="251"/>
    </location>
</feature>
<accession>A0A411ED18</accession>
<evidence type="ECO:0000256" key="8">
    <source>
        <dbReference type="ARBA" id="ARBA00023002"/>
    </source>
</evidence>
<evidence type="ECO:0000313" key="14">
    <source>
        <dbReference type="EMBL" id="QBA65377.1"/>
    </source>
</evidence>
<evidence type="ECO:0000256" key="12">
    <source>
        <dbReference type="SAM" id="Phobius"/>
    </source>
</evidence>
<comment type="subcellular location">
    <subcellularLocation>
        <location evidence="1">Cell inner membrane</location>
        <topology evidence="1">Multi-pass membrane protein</topology>
    </subcellularLocation>
</comment>
<evidence type="ECO:0000256" key="10">
    <source>
        <dbReference type="ARBA" id="ARBA00023033"/>
    </source>
</evidence>
<evidence type="ECO:0000256" key="3">
    <source>
        <dbReference type="ARBA" id="ARBA00022475"/>
    </source>
</evidence>
<name>A0A411ED18_9FLAO</name>
<feature type="transmembrane region" description="Helical" evidence="12">
    <location>
        <begin position="98"/>
        <end position="117"/>
    </location>
</feature>
<dbReference type="CDD" id="cd03512">
    <property type="entry name" value="Alkane-hydroxylase"/>
    <property type="match status" value="1"/>
</dbReference>
<feature type="domain" description="Fatty acid desaturase" evidence="13">
    <location>
        <begin position="101"/>
        <end position="303"/>
    </location>
</feature>
<evidence type="ECO:0000256" key="2">
    <source>
        <dbReference type="ARBA" id="ARBA00010823"/>
    </source>
</evidence>
<proteinExistence type="inferred from homology"/>
<dbReference type="EMBL" id="CP035544">
    <property type="protein sequence ID" value="QBA65377.1"/>
    <property type="molecule type" value="Genomic_DNA"/>
</dbReference>
<feature type="transmembrane region" description="Helical" evidence="12">
    <location>
        <begin position="12"/>
        <end position="45"/>
    </location>
</feature>
<keyword evidence="8" id="KW-0560">Oxidoreductase</keyword>
<keyword evidence="11 12" id="KW-0472">Membrane</keyword>
<dbReference type="Proteomes" id="UP000290889">
    <property type="component" value="Chromosome"/>
</dbReference>
<organism evidence="14 15">
    <name type="scientific">Muriicola soli</name>
    <dbReference type="NCBI Taxonomy" id="2507538"/>
    <lineage>
        <taxon>Bacteria</taxon>
        <taxon>Pseudomonadati</taxon>
        <taxon>Bacteroidota</taxon>
        <taxon>Flavobacteriia</taxon>
        <taxon>Flavobacteriales</taxon>
        <taxon>Flavobacteriaceae</taxon>
        <taxon>Muriicola</taxon>
    </lineage>
</organism>
<keyword evidence="6" id="KW-0479">Metal-binding</keyword>
<feature type="transmembrane region" description="Helical" evidence="12">
    <location>
        <begin position="208"/>
        <end position="226"/>
    </location>
</feature>
<evidence type="ECO:0000256" key="4">
    <source>
        <dbReference type="ARBA" id="ARBA00022519"/>
    </source>
</evidence>
<dbReference type="RefSeq" id="WP_129606550.1">
    <property type="nucleotide sequence ID" value="NZ_CP035544.1"/>
</dbReference>
<evidence type="ECO:0000256" key="11">
    <source>
        <dbReference type="ARBA" id="ARBA00023136"/>
    </source>
</evidence>
<keyword evidence="4" id="KW-0997">Cell inner membrane</keyword>
<keyword evidence="9" id="KW-0408">Iron</keyword>
<evidence type="ECO:0000256" key="1">
    <source>
        <dbReference type="ARBA" id="ARBA00004429"/>
    </source>
</evidence>
<evidence type="ECO:0000313" key="15">
    <source>
        <dbReference type="Proteomes" id="UP000290889"/>
    </source>
</evidence>
<dbReference type="InterPro" id="IPR033885">
    <property type="entry name" value="AlkB/XylM"/>
</dbReference>
<dbReference type="GO" id="GO:0004497">
    <property type="term" value="F:monooxygenase activity"/>
    <property type="evidence" value="ECO:0007669"/>
    <property type="project" value="UniProtKB-KW"/>
</dbReference>
<comment type="similarity">
    <text evidence="2">Belongs to the fatty acid desaturase type 1 family. AlkB subfamily.</text>
</comment>
<dbReference type="OrthoDB" id="4759734at2"/>
<gene>
    <name evidence="14" type="ORF">EQY75_13050</name>
</gene>
<dbReference type="PANTHER" id="PTHR38674">
    <property type="entry name" value="ALKANE 1-MONOOXYGENASE 1"/>
    <property type="match status" value="1"/>
</dbReference>
<dbReference type="GO" id="GO:0006629">
    <property type="term" value="P:lipid metabolic process"/>
    <property type="evidence" value="ECO:0007669"/>
    <property type="project" value="InterPro"/>
</dbReference>
<evidence type="ECO:0000259" key="13">
    <source>
        <dbReference type="Pfam" id="PF00487"/>
    </source>
</evidence>
<dbReference type="KEGG" id="mur:EQY75_13050"/>
<dbReference type="AlphaFoldDB" id="A0A411ED18"/>
<protein>
    <submittedName>
        <fullName evidence="14">Alkane 1-monooxygenase</fullName>
    </submittedName>
</protein>
<dbReference type="PANTHER" id="PTHR38674:SF1">
    <property type="entry name" value="ALKANE 1-MONOOXYGENASE 1"/>
    <property type="match status" value="1"/>
</dbReference>
<keyword evidence="15" id="KW-1185">Reference proteome</keyword>
<keyword evidence="7 12" id="KW-1133">Transmembrane helix</keyword>
<dbReference type="Pfam" id="PF00487">
    <property type="entry name" value="FA_desaturase"/>
    <property type="match status" value="1"/>
</dbReference>
<evidence type="ECO:0000256" key="6">
    <source>
        <dbReference type="ARBA" id="ARBA00022723"/>
    </source>
</evidence>
<dbReference type="GO" id="GO:0046872">
    <property type="term" value="F:metal ion binding"/>
    <property type="evidence" value="ECO:0007669"/>
    <property type="project" value="UniProtKB-KW"/>
</dbReference>
<feature type="transmembrane region" description="Helical" evidence="12">
    <location>
        <begin position="65"/>
        <end position="86"/>
    </location>
</feature>
<dbReference type="GO" id="GO:0005886">
    <property type="term" value="C:plasma membrane"/>
    <property type="evidence" value="ECO:0007669"/>
    <property type="project" value="UniProtKB-SubCell"/>
</dbReference>
<sequence length="361" mass="41612">MNDLKYLAALTIPLSALISISLGGLWSFFTPVYAFGLIPFLEILLPQDTRNYDQATRNKRNINVLFDWLLYLNVPVVFGLLIYFLWSVSQGGYSIYEIIGLVLSLGIVLGTNGINVGHELGHRQESFERYLGKLLLLPSLYMHFYIEHNFGHHVHAATKEDPATARFNQTVYSFWLSSVSRQYIKAWKIQHRLLQSNNLTFFSVKNDMLWYLLIQFAYLSAVYSLFGITGLWFALGAAVVGFLLLETVNYIEHYGLLRKKLPSGRYERVREVHSWNSNHVMGRIILYELTRHSDHHYISSKKYQVLDCHEDSPQMPYGYPTSMVLSLIPPLWFSIMNPRIPGPMKSNFVSDLNQLSTKSAR</sequence>
<keyword evidence="5 12" id="KW-0812">Transmembrane</keyword>
<keyword evidence="3" id="KW-1003">Cell membrane</keyword>
<evidence type="ECO:0000256" key="9">
    <source>
        <dbReference type="ARBA" id="ARBA00023004"/>
    </source>
</evidence>
<dbReference type="InterPro" id="IPR005804">
    <property type="entry name" value="FA_desaturase_dom"/>
</dbReference>
<evidence type="ECO:0000256" key="7">
    <source>
        <dbReference type="ARBA" id="ARBA00022989"/>
    </source>
</evidence>
<keyword evidence="10 14" id="KW-0503">Monooxygenase</keyword>
<evidence type="ECO:0000256" key="5">
    <source>
        <dbReference type="ARBA" id="ARBA00022692"/>
    </source>
</evidence>